<evidence type="ECO:0000256" key="3">
    <source>
        <dbReference type="ARBA" id="ARBA00023136"/>
    </source>
</evidence>
<name>A0A4Q7YG54_9BACT</name>
<gene>
    <name evidence="6" type="ORF">BDD14_5853</name>
</gene>
<keyword evidence="1 4" id="KW-0812">Transmembrane</keyword>
<feature type="transmembrane region" description="Helical" evidence="4">
    <location>
        <begin position="325"/>
        <end position="343"/>
    </location>
</feature>
<dbReference type="InterPro" id="IPR011701">
    <property type="entry name" value="MFS"/>
</dbReference>
<feature type="transmembrane region" description="Helical" evidence="4">
    <location>
        <begin position="126"/>
        <end position="152"/>
    </location>
</feature>
<evidence type="ECO:0000256" key="4">
    <source>
        <dbReference type="SAM" id="Phobius"/>
    </source>
</evidence>
<keyword evidence="2 4" id="KW-1133">Transmembrane helix</keyword>
<feature type="transmembrane region" description="Helical" evidence="4">
    <location>
        <begin position="242"/>
        <end position="263"/>
    </location>
</feature>
<dbReference type="OrthoDB" id="9815356at2"/>
<organism evidence="6 7">
    <name type="scientific">Edaphobacter modestus</name>
    <dbReference type="NCBI Taxonomy" id="388466"/>
    <lineage>
        <taxon>Bacteria</taxon>
        <taxon>Pseudomonadati</taxon>
        <taxon>Acidobacteriota</taxon>
        <taxon>Terriglobia</taxon>
        <taxon>Terriglobales</taxon>
        <taxon>Acidobacteriaceae</taxon>
        <taxon>Edaphobacter</taxon>
    </lineage>
</organism>
<evidence type="ECO:0000256" key="2">
    <source>
        <dbReference type="ARBA" id="ARBA00022989"/>
    </source>
</evidence>
<feature type="transmembrane region" description="Helical" evidence="4">
    <location>
        <begin position="269"/>
        <end position="289"/>
    </location>
</feature>
<dbReference type="Gene3D" id="1.20.1250.20">
    <property type="entry name" value="MFS general substrate transporter like domains"/>
    <property type="match status" value="1"/>
</dbReference>
<dbReference type="AlphaFoldDB" id="A0A4Q7YG54"/>
<evidence type="ECO:0000313" key="6">
    <source>
        <dbReference type="EMBL" id="RZU35754.1"/>
    </source>
</evidence>
<feature type="transmembrane region" description="Helical" evidence="4">
    <location>
        <begin position="37"/>
        <end position="58"/>
    </location>
</feature>
<proteinExistence type="predicted"/>
<dbReference type="Proteomes" id="UP000292958">
    <property type="component" value="Unassembled WGS sequence"/>
</dbReference>
<feature type="transmembrane region" description="Helical" evidence="4">
    <location>
        <begin position="190"/>
        <end position="209"/>
    </location>
</feature>
<dbReference type="InterPro" id="IPR020846">
    <property type="entry name" value="MFS_dom"/>
</dbReference>
<sequence length="416" mass="43765">MKTEVTAIDEPSIGDVHGHLAALTGSVGTPTLKRSTLFLFAIAAGLSVANVYFAQPLLDALSIQFGFNTASVGLVITVTQIGYALGLFLIVPLGDWLDRRRLVLSQLTLSAVALIVVSFATSKATLLIAMFLVGLFAVVVQVLVAFAASLALSEQRGSAVGTVTGGVVLGILLARTIAGVLSDVAGWRSVYLGSAVLTFLLACSLYRVLPSSPVNDASRSYPQLLFSVVELFLSSRILRIRAYIALLLFASFGTLWTSLVLSLSSSPYSLSRTAIGLFGLAGMAGAIAAGRAGRMADRGRGQWTTGIGLALLLGSWWPIGYLHRSLIALTVGIVILDFAVQAVHVTNQSMIFAAHPAARSRVVAVYMIFYSIGSGIGAIASTKVYAQFGWTGVCVLGISISTIAFVFWAFTAFVSE</sequence>
<evidence type="ECO:0000256" key="1">
    <source>
        <dbReference type="ARBA" id="ARBA00022692"/>
    </source>
</evidence>
<feature type="transmembrane region" description="Helical" evidence="4">
    <location>
        <begin position="70"/>
        <end position="90"/>
    </location>
</feature>
<dbReference type="GO" id="GO:0022857">
    <property type="term" value="F:transmembrane transporter activity"/>
    <property type="evidence" value="ECO:0007669"/>
    <property type="project" value="InterPro"/>
</dbReference>
<feature type="transmembrane region" description="Helical" evidence="4">
    <location>
        <begin position="388"/>
        <end position="414"/>
    </location>
</feature>
<dbReference type="PANTHER" id="PTHR42910">
    <property type="entry name" value="TRANSPORTER SCO4007-RELATED"/>
    <property type="match status" value="1"/>
</dbReference>
<dbReference type="PROSITE" id="PS50850">
    <property type="entry name" value="MFS"/>
    <property type="match status" value="1"/>
</dbReference>
<feature type="domain" description="Major facilitator superfamily (MFS) profile" evidence="5">
    <location>
        <begin position="36"/>
        <end position="416"/>
    </location>
</feature>
<dbReference type="EMBL" id="SHKW01000002">
    <property type="protein sequence ID" value="RZU35754.1"/>
    <property type="molecule type" value="Genomic_DNA"/>
</dbReference>
<feature type="transmembrane region" description="Helical" evidence="4">
    <location>
        <begin position="159"/>
        <end position="178"/>
    </location>
</feature>
<protein>
    <submittedName>
        <fullName evidence="6">Putative MFS family arabinose efflux permease</fullName>
    </submittedName>
</protein>
<dbReference type="InterPro" id="IPR036259">
    <property type="entry name" value="MFS_trans_sf"/>
</dbReference>
<dbReference type="CDD" id="cd17324">
    <property type="entry name" value="MFS_NepI_like"/>
    <property type="match status" value="1"/>
</dbReference>
<dbReference type="SUPFAM" id="SSF103473">
    <property type="entry name" value="MFS general substrate transporter"/>
    <property type="match status" value="1"/>
</dbReference>
<comment type="caution">
    <text evidence="6">The sequence shown here is derived from an EMBL/GenBank/DDBJ whole genome shotgun (WGS) entry which is preliminary data.</text>
</comment>
<reference evidence="6 7" key="1">
    <citation type="submission" date="2019-02" db="EMBL/GenBank/DDBJ databases">
        <title>Genomic Encyclopedia of Archaeal and Bacterial Type Strains, Phase II (KMG-II): from individual species to whole genera.</title>
        <authorList>
            <person name="Goeker M."/>
        </authorList>
    </citation>
    <scope>NUCLEOTIDE SEQUENCE [LARGE SCALE GENOMIC DNA]</scope>
    <source>
        <strain evidence="6 7">DSM 18101</strain>
    </source>
</reference>
<evidence type="ECO:0000259" key="5">
    <source>
        <dbReference type="PROSITE" id="PS50850"/>
    </source>
</evidence>
<keyword evidence="7" id="KW-1185">Reference proteome</keyword>
<feature type="transmembrane region" description="Helical" evidence="4">
    <location>
        <begin position="301"/>
        <end position="319"/>
    </location>
</feature>
<keyword evidence="3 4" id="KW-0472">Membrane</keyword>
<accession>A0A4Q7YG54</accession>
<dbReference type="PANTHER" id="PTHR42910:SF1">
    <property type="entry name" value="MAJOR FACILITATOR SUPERFAMILY (MFS) PROFILE DOMAIN-CONTAINING PROTEIN"/>
    <property type="match status" value="1"/>
</dbReference>
<dbReference type="Pfam" id="PF07690">
    <property type="entry name" value="MFS_1"/>
    <property type="match status" value="1"/>
</dbReference>
<evidence type="ECO:0000313" key="7">
    <source>
        <dbReference type="Proteomes" id="UP000292958"/>
    </source>
</evidence>
<feature type="transmembrane region" description="Helical" evidence="4">
    <location>
        <begin position="363"/>
        <end position="382"/>
    </location>
</feature>
<feature type="transmembrane region" description="Helical" evidence="4">
    <location>
        <begin position="102"/>
        <end position="120"/>
    </location>
</feature>